<dbReference type="KEGG" id="tho:SP60_07215"/>
<proteinExistence type="predicted"/>
<evidence type="ECO:0000313" key="2">
    <source>
        <dbReference type="Proteomes" id="UP000058020"/>
    </source>
</evidence>
<dbReference type="EMBL" id="CP010552">
    <property type="protein sequence ID" value="ALE52998.1"/>
    <property type="molecule type" value="Genomic_DNA"/>
</dbReference>
<evidence type="ECO:0000313" key="1">
    <source>
        <dbReference type="EMBL" id="ALE52998.1"/>
    </source>
</evidence>
<sequence length="60" mass="6536">MSGQMQRPAVPTGVVGKEGFRVTTTQKTVDGKVPAGFHVGYTTEWDSVQTEVPYQTPKKP</sequence>
<gene>
    <name evidence="1" type="ORF">SP60_07215</name>
</gene>
<dbReference type="Proteomes" id="UP000058020">
    <property type="component" value="Chromosome"/>
</dbReference>
<dbReference type="OrthoDB" id="9875643at2"/>
<dbReference type="RefSeq" id="WP_053951985.1">
    <property type="nucleotide sequence ID" value="NZ_CP010552.1"/>
</dbReference>
<protein>
    <submittedName>
        <fullName evidence="1">Uncharacterized protein</fullName>
    </submittedName>
</protein>
<name>A0A0M5LL37_9GAMM</name>
<reference evidence="1 2" key="1">
    <citation type="journal article" date="2015" name="Genome Announc.">
        <title>Genome Sequence of 'Candidatus Thioglobus autotrophica' Strain EF1, a Chemoautotroph from the SUP05 Clade of Marine Gammaproteobacteria.</title>
        <authorList>
            <person name="Shah V."/>
            <person name="Morris R.M."/>
        </authorList>
    </citation>
    <scope>NUCLEOTIDE SEQUENCE [LARGE SCALE GENOMIC DNA]</scope>
    <source>
        <strain evidence="1 2">EF1</strain>
    </source>
</reference>
<keyword evidence="2" id="KW-1185">Reference proteome</keyword>
<dbReference type="AlphaFoldDB" id="A0A0M5LL37"/>
<accession>A0A0M5LL37</accession>
<dbReference type="STRING" id="1705394.SP60_07215"/>
<organism evidence="1 2">
    <name type="scientific">Candidatus Thioglobus autotrophicus</name>
    <dbReference type="NCBI Taxonomy" id="1705394"/>
    <lineage>
        <taxon>Bacteria</taxon>
        <taxon>Pseudomonadati</taxon>
        <taxon>Pseudomonadota</taxon>
        <taxon>Gammaproteobacteria</taxon>
        <taxon>Candidatus Pseudothioglobaceae</taxon>
        <taxon>Candidatus Thioglobus</taxon>
    </lineage>
</organism>